<sequence length="183" mass="20056">MKHPFKTTALRCLAAGLALGLSATASAGPKDWESPETVVNALYDVISADAGAKRDWDRYRALFLDGARMSVAMDSKVASGIMGMDPEELIAQTESAYAVTGFHEIPLVTRVEQHGLLASVMSSFEIRLRRSDDKPLMRGLNHFQLLNDGERWWIVSNVGVIETPTSPLPKAWRPEPMGFGVAK</sequence>
<keyword evidence="3" id="KW-1185">Reference proteome</keyword>
<dbReference type="Gene3D" id="3.10.450.50">
    <property type="match status" value="1"/>
</dbReference>
<name>A0ABV4HSN9_9GAMM</name>
<evidence type="ECO:0008006" key="4">
    <source>
        <dbReference type="Google" id="ProtNLM"/>
    </source>
</evidence>
<comment type="caution">
    <text evidence="2">The sequence shown here is derived from an EMBL/GenBank/DDBJ whole genome shotgun (WGS) entry which is preliminary data.</text>
</comment>
<feature type="signal peptide" evidence="1">
    <location>
        <begin position="1"/>
        <end position="27"/>
    </location>
</feature>
<keyword evidence="1" id="KW-0732">Signal</keyword>
<dbReference type="RefSeq" id="WP_370564327.1">
    <property type="nucleotide sequence ID" value="NZ_JBFWIB010000007.1"/>
</dbReference>
<evidence type="ECO:0000256" key="1">
    <source>
        <dbReference type="SAM" id="SignalP"/>
    </source>
</evidence>
<feature type="chain" id="PRO_5046711593" description="Nuclear transport factor 2 family protein" evidence="1">
    <location>
        <begin position="28"/>
        <end position="183"/>
    </location>
</feature>
<evidence type="ECO:0000313" key="2">
    <source>
        <dbReference type="EMBL" id="MEZ0475781.1"/>
    </source>
</evidence>
<proteinExistence type="predicted"/>
<protein>
    <recommendedName>
        <fullName evidence="4">Nuclear transport factor 2 family protein</fullName>
    </recommendedName>
</protein>
<dbReference type="SUPFAM" id="SSF54427">
    <property type="entry name" value="NTF2-like"/>
    <property type="match status" value="1"/>
</dbReference>
<dbReference type="Proteomes" id="UP001566331">
    <property type="component" value="Unassembled WGS sequence"/>
</dbReference>
<organism evidence="2 3">
    <name type="scientific">Luteimonas salinilitoris</name>
    <dbReference type="NCBI Taxonomy" id="3237697"/>
    <lineage>
        <taxon>Bacteria</taxon>
        <taxon>Pseudomonadati</taxon>
        <taxon>Pseudomonadota</taxon>
        <taxon>Gammaproteobacteria</taxon>
        <taxon>Lysobacterales</taxon>
        <taxon>Lysobacteraceae</taxon>
        <taxon>Luteimonas</taxon>
    </lineage>
</organism>
<reference evidence="2 3" key="1">
    <citation type="submission" date="2024-07" db="EMBL/GenBank/DDBJ databases">
        <title>Luteimonas salilacus sp. nov., isolated from the shore soil of Salt Lake in Tibet of China.</title>
        <authorList>
            <person name="Zhang X."/>
            <person name="Li A."/>
        </authorList>
    </citation>
    <scope>NUCLEOTIDE SEQUENCE [LARGE SCALE GENOMIC DNA]</scope>
    <source>
        <strain evidence="2 3">B3-2-R+30</strain>
    </source>
</reference>
<dbReference type="EMBL" id="JBFWIC010000021">
    <property type="protein sequence ID" value="MEZ0475781.1"/>
    <property type="molecule type" value="Genomic_DNA"/>
</dbReference>
<evidence type="ECO:0000313" key="3">
    <source>
        <dbReference type="Proteomes" id="UP001566331"/>
    </source>
</evidence>
<dbReference type="InterPro" id="IPR032710">
    <property type="entry name" value="NTF2-like_dom_sf"/>
</dbReference>
<gene>
    <name evidence="2" type="ORF">AB6713_14335</name>
</gene>
<accession>A0ABV4HSN9</accession>